<name>A0A504Z0N7_FASGI</name>
<dbReference type="PANTHER" id="PTHR44566:SF1">
    <property type="entry name" value="WD REPEAT-CONTAINING PROTEIN 25"/>
    <property type="match status" value="1"/>
</dbReference>
<dbReference type="STRING" id="46835.A0A504Z0N7"/>
<dbReference type="InterPro" id="IPR036322">
    <property type="entry name" value="WD40_repeat_dom_sf"/>
</dbReference>
<dbReference type="OrthoDB" id="256303at2759"/>
<keyword evidence="3" id="KW-1185">Reference proteome</keyword>
<comment type="caution">
    <text evidence="2">The sequence shown here is derived from an EMBL/GenBank/DDBJ whole genome shotgun (WGS) entry which is preliminary data.</text>
</comment>
<proteinExistence type="predicted"/>
<reference evidence="2 3" key="1">
    <citation type="submission" date="2019-04" db="EMBL/GenBank/DDBJ databases">
        <title>Annotation for the trematode Fasciola gigantica.</title>
        <authorList>
            <person name="Choi Y.-J."/>
        </authorList>
    </citation>
    <scope>NUCLEOTIDE SEQUENCE [LARGE SCALE GENOMIC DNA]</scope>
    <source>
        <strain evidence="2">Uganda_cow_1</strain>
    </source>
</reference>
<dbReference type="InterPro" id="IPR053053">
    <property type="entry name" value="WD_repeat_protein"/>
</dbReference>
<dbReference type="AlphaFoldDB" id="A0A504Z0N7"/>
<dbReference type="SUPFAM" id="SSF50978">
    <property type="entry name" value="WD40 repeat-like"/>
    <property type="match status" value="1"/>
</dbReference>
<gene>
    <name evidence="2" type="ORF">FGIG_00077</name>
</gene>
<evidence type="ECO:0000313" key="3">
    <source>
        <dbReference type="Proteomes" id="UP000316759"/>
    </source>
</evidence>
<dbReference type="GO" id="GO:0016740">
    <property type="term" value="F:transferase activity"/>
    <property type="evidence" value="ECO:0007669"/>
    <property type="project" value="UniProtKB-KW"/>
</dbReference>
<protein>
    <submittedName>
        <fullName evidence="2">Palmitoyltransferase</fullName>
    </submittedName>
</protein>
<organism evidence="2 3">
    <name type="scientific">Fasciola gigantica</name>
    <name type="common">Giant liver fluke</name>
    <dbReference type="NCBI Taxonomy" id="46835"/>
    <lineage>
        <taxon>Eukaryota</taxon>
        <taxon>Metazoa</taxon>
        <taxon>Spiralia</taxon>
        <taxon>Lophotrochozoa</taxon>
        <taxon>Platyhelminthes</taxon>
        <taxon>Trematoda</taxon>
        <taxon>Digenea</taxon>
        <taxon>Plagiorchiida</taxon>
        <taxon>Echinostomata</taxon>
        <taxon>Echinostomatoidea</taxon>
        <taxon>Fasciolidae</taxon>
        <taxon>Fasciola</taxon>
    </lineage>
</organism>
<evidence type="ECO:0000313" key="2">
    <source>
        <dbReference type="EMBL" id="TPP66255.1"/>
    </source>
</evidence>
<dbReference type="PANTHER" id="PTHR44566">
    <property type="entry name" value="TRANSDUCIN/WD40 REPEAT-LIKE SUPERFAMILY PROTEIN"/>
    <property type="match status" value="1"/>
</dbReference>
<dbReference type="EMBL" id="SUNJ01002078">
    <property type="protein sequence ID" value="TPP66255.1"/>
    <property type="molecule type" value="Genomic_DNA"/>
</dbReference>
<dbReference type="InterPro" id="IPR015943">
    <property type="entry name" value="WD40/YVTN_repeat-like_dom_sf"/>
</dbReference>
<dbReference type="Gene3D" id="2.130.10.10">
    <property type="entry name" value="YVTN repeat-like/Quinoprotein amine dehydrogenase"/>
    <property type="match status" value="1"/>
</dbReference>
<sequence length="550" mass="60664">MSNSAIRGPCRPSAEASSITSFEFDTSCLSATFTLPFVFQSILVSYSDSDESLADSNSSPLPNPLCDSTKTGLSAAIVGETRDFFQLQNVDNPANFWNTTSFDANVLPICDFQPLLGEKKQTRAWAPNSMTTTERSRCRPASSSPRSQSNLSLVYTIPAQDPSMIQSSSSTLDFYPRLSLQWPILACTIPPTYPTSSPIANLRIYKLPQPSQADFGNGAPRKPELLPNPVWPGAGRISPSALVCCCVSLVRTNETSESTSLQLFTGSVNGRVCQWDLIAGELVNQIDSSVISSDLLRCIAVPDVRTDLARNHQCLLTGGTRGMIGLWDMRVSGVRRPQQTFAHSGQTYSTSDLLWLTETQFASTSDTVDRNVCDPNLSVWDTRFGKPISHQLYQERWGCSRLADRSLSGSPRFAVQTHGNGIVEVMGTYIKSSRTSSNDLRYRLERRWRYEGHDCQAHPLGLAYSTCSTFLASATFGYDYPVLWFAKRCRSRNPGDLLHGPQPAAHRNPNLTLTDVAWIPHHVTSSTGCRDQPIGIQSNGTVRVFQFRTD</sequence>
<dbReference type="Proteomes" id="UP000316759">
    <property type="component" value="Unassembled WGS sequence"/>
</dbReference>
<feature type="region of interest" description="Disordered" evidence="1">
    <location>
        <begin position="123"/>
        <end position="149"/>
    </location>
</feature>
<feature type="compositionally biased region" description="Low complexity" evidence="1">
    <location>
        <begin position="139"/>
        <end position="149"/>
    </location>
</feature>
<keyword evidence="2" id="KW-0808">Transferase</keyword>
<evidence type="ECO:0000256" key="1">
    <source>
        <dbReference type="SAM" id="MobiDB-lite"/>
    </source>
</evidence>
<accession>A0A504Z0N7</accession>